<name>A0A6A5W7G1_9PLEO</name>
<reference evidence="2" key="1">
    <citation type="journal article" date="2020" name="Stud. Mycol.">
        <title>101 Dothideomycetes genomes: a test case for predicting lifestyles and emergence of pathogens.</title>
        <authorList>
            <person name="Haridas S."/>
            <person name="Albert R."/>
            <person name="Binder M."/>
            <person name="Bloem J."/>
            <person name="Labutti K."/>
            <person name="Salamov A."/>
            <person name="Andreopoulos B."/>
            <person name="Baker S."/>
            <person name="Barry K."/>
            <person name="Bills G."/>
            <person name="Bluhm B."/>
            <person name="Cannon C."/>
            <person name="Castanera R."/>
            <person name="Culley D."/>
            <person name="Daum C."/>
            <person name="Ezra D."/>
            <person name="Gonzalez J."/>
            <person name="Henrissat B."/>
            <person name="Kuo A."/>
            <person name="Liang C."/>
            <person name="Lipzen A."/>
            <person name="Lutzoni F."/>
            <person name="Magnuson J."/>
            <person name="Mondo S."/>
            <person name="Nolan M."/>
            <person name="Ohm R."/>
            <person name="Pangilinan J."/>
            <person name="Park H.-J."/>
            <person name="Ramirez L."/>
            <person name="Alfaro M."/>
            <person name="Sun H."/>
            <person name="Tritt A."/>
            <person name="Yoshinaga Y."/>
            <person name="Zwiers L.-H."/>
            <person name="Turgeon B."/>
            <person name="Goodwin S."/>
            <person name="Spatafora J."/>
            <person name="Crous P."/>
            <person name="Grigoriev I."/>
        </authorList>
    </citation>
    <scope>NUCLEOTIDE SEQUENCE</scope>
    <source>
        <strain evidence="2">CBS 123094</strain>
    </source>
</reference>
<sequence length="574" mass="64660">MSATPNILKFLEAFKRLLEHLRPQVEESAWLIIIGELELILNALRSAGMEGDALVQQIEEHADSIICNLDKKQNDFSLLEPGSSSAAGLTYTPTLWLRPSSRRYLISGDTDMGDAEGQDHVGSETEVRGGVRDEDDMFQTDISARSRELGHADGLVFKTRPDLSNIAFNPAEKKMSFGQLVLLDGPGGQELKFKNGGAVISAGSIDNAIIEEAFVVIRALWRLKNAPSKPLPSTKGLCLSCILDRESTEFLNDGERKLYACTRCVARGMICMEETPHGYTVKAYLRRRSTNDPPTFWKGNKRLEWDGDLRLSSKSAIQSGRQSKRKISALPDQYDDDVEEDDSVNFQPVNKITAQSSKKRSRKNPKAGLNPKSGSAIPPIVITNQSRLRDRDDVQAEPEHGVRDVTSGRHSKRQSISKASSEPSNPAKRAQRSDFKHLNMPNHFIYSEHGAICLPDSQELQFSSGDQIMDCAKFDRDLVGEAYRAIRVFCKRVGVEYRPEATNKCLARTWERAPELYSSDDPDWKYACITCMKRGHVCLMEIKGGYVARAYKRKNRRERLRWWGNKVRKFRDET</sequence>
<keyword evidence="3" id="KW-1185">Reference proteome</keyword>
<evidence type="ECO:0000256" key="1">
    <source>
        <dbReference type="SAM" id="MobiDB-lite"/>
    </source>
</evidence>
<evidence type="ECO:0000313" key="2">
    <source>
        <dbReference type="EMBL" id="KAF1995055.1"/>
    </source>
</evidence>
<dbReference type="Proteomes" id="UP000799779">
    <property type="component" value="Unassembled WGS sequence"/>
</dbReference>
<feature type="region of interest" description="Disordered" evidence="1">
    <location>
        <begin position="316"/>
        <end position="434"/>
    </location>
</feature>
<organism evidence="2 3">
    <name type="scientific">Amniculicola lignicola CBS 123094</name>
    <dbReference type="NCBI Taxonomy" id="1392246"/>
    <lineage>
        <taxon>Eukaryota</taxon>
        <taxon>Fungi</taxon>
        <taxon>Dikarya</taxon>
        <taxon>Ascomycota</taxon>
        <taxon>Pezizomycotina</taxon>
        <taxon>Dothideomycetes</taxon>
        <taxon>Pleosporomycetidae</taxon>
        <taxon>Pleosporales</taxon>
        <taxon>Amniculicolaceae</taxon>
        <taxon>Amniculicola</taxon>
    </lineage>
</organism>
<feature type="compositionally biased region" description="Polar residues" evidence="1">
    <location>
        <begin position="344"/>
        <end position="356"/>
    </location>
</feature>
<proteinExistence type="predicted"/>
<dbReference type="EMBL" id="ML977646">
    <property type="protein sequence ID" value="KAF1995055.1"/>
    <property type="molecule type" value="Genomic_DNA"/>
</dbReference>
<dbReference type="AlphaFoldDB" id="A0A6A5W7G1"/>
<evidence type="ECO:0000313" key="3">
    <source>
        <dbReference type="Proteomes" id="UP000799779"/>
    </source>
</evidence>
<feature type="compositionally biased region" description="Acidic residues" evidence="1">
    <location>
        <begin position="333"/>
        <end position="343"/>
    </location>
</feature>
<accession>A0A6A5W7G1</accession>
<feature type="compositionally biased region" description="Basic and acidic residues" evidence="1">
    <location>
        <begin position="387"/>
        <end position="407"/>
    </location>
</feature>
<protein>
    <submittedName>
        <fullName evidence="2">Uncharacterized protein</fullName>
    </submittedName>
</protein>
<gene>
    <name evidence="2" type="ORF">P154DRAFT_539058</name>
</gene>